<proteinExistence type="predicted"/>
<reference evidence="1" key="1">
    <citation type="submission" date="2014-07" db="EMBL/GenBank/DDBJ databases">
        <authorList>
            <person name="Monot Marc"/>
        </authorList>
    </citation>
    <scope>NUCLEOTIDE SEQUENCE</scope>
    <source>
        <strain evidence="1">7032994</strain>
    </source>
</reference>
<dbReference type="EMBL" id="LK932391">
    <property type="protein sequence ID" value="CDS85623.1"/>
    <property type="molecule type" value="Genomic_DNA"/>
</dbReference>
<organism evidence="1">
    <name type="scientific">Clostridioides difficile</name>
    <name type="common">Peptoclostridium difficile</name>
    <dbReference type="NCBI Taxonomy" id="1496"/>
    <lineage>
        <taxon>Bacteria</taxon>
        <taxon>Bacillati</taxon>
        <taxon>Bacillota</taxon>
        <taxon>Clostridia</taxon>
        <taxon>Peptostreptococcales</taxon>
        <taxon>Peptostreptococcaceae</taxon>
        <taxon>Clostridioides</taxon>
    </lineage>
</organism>
<accession>A0A069A8G8</accession>
<name>A0A069A8G8_CLODI</name>
<dbReference type="AlphaFoldDB" id="A0A069A8G8"/>
<evidence type="ECO:0000313" key="1">
    <source>
        <dbReference type="EMBL" id="CDS85623.1"/>
    </source>
</evidence>
<gene>
    <name evidence="1" type="ORF">BN1097_530032</name>
</gene>
<protein>
    <submittedName>
        <fullName evidence="1">Uncharacterized protein</fullName>
    </submittedName>
</protein>
<sequence length="40" mass="4728">MLNIGYNIKYNVFKCTCFYGKIKTYINVVKIGTFKNLVQF</sequence>